<feature type="transmembrane region" description="Helical" evidence="1">
    <location>
        <begin position="21"/>
        <end position="44"/>
    </location>
</feature>
<sequence>MMQGTPHRVGGLPPRGGSARAARHIAMIPFALTLAACAAVPFVGGPSVARLEETRQFAAKPLDQTWASPRGSLVMIERDLGPEAEQIVGLTNPTTIEGDNFLWLRARRPDRLSGDNFDLRDFMSRAPDVPPPFTTVSDDNLKRGRDSIGTYFYLEWRSGAQANCVLAFRRIAGAEGLLPGDASILEVMLRNCTMGSVEEALLPIRDAQIGVTPAGGIPTAVAAGGNGRMISPLAAPPSE</sequence>
<keyword evidence="1" id="KW-1133">Transmembrane helix</keyword>
<reference evidence="2 3" key="1">
    <citation type="submission" date="2016-10" db="EMBL/GenBank/DDBJ databases">
        <authorList>
            <person name="de Groot N.N."/>
        </authorList>
    </citation>
    <scope>NUCLEOTIDE SEQUENCE [LARGE SCALE GENOMIC DNA]</scope>
    <source>
        <strain evidence="2 3">DSM 16213</strain>
    </source>
</reference>
<dbReference type="AlphaFoldDB" id="A0A1H8GMW8"/>
<evidence type="ECO:0000256" key="1">
    <source>
        <dbReference type="SAM" id="Phobius"/>
    </source>
</evidence>
<dbReference type="Proteomes" id="UP000199585">
    <property type="component" value="Unassembled WGS sequence"/>
</dbReference>
<organism evidence="2 3">
    <name type="scientific">Loktanella fryxellensis</name>
    <dbReference type="NCBI Taxonomy" id="245187"/>
    <lineage>
        <taxon>Bacteria</taxon>
        <taxon>Pseudomonadati</taxon>
        <taxon>Pseudomonadota</taxon>
        <taxon>Alphaproteobacteria</taxon>
        <taxon>Rhodobacterales</taxon>
        <taxon>Roseobacteraceae</taxon>
        <taxon>Loktanella</taxon>
    </lineage>
</organism>
<protein>
    <submittedName>
        <fullName evidence="2">Uncharacterized protein</fullName>
    </submittedName>
</protein>
<keyword evidence="3" id="KW-1185">Reference proteome</keyword>
<keyword evidence="1" id="KW-0472">Membrane</keyword>
<dbReference type="STRING" id="245187.SAMN04488003_11712"/>
<keyword evidence="1" id="KW-0812">Transmembrane</keyword>
<evidence type="ECO:0000313" key="2">
    <source>
        <dbReference type="EMBL" id="SEN45160.1"/>
    </source>
</evidence>
<dbReference type="EMBL" id="FOCI01000017">
    <property type="protein sequence ID" value="SEN45160.1"/>
    <property type="molecule type" value="Genomic_DNA"/>
</dbReference>
<gene>
    <name evidence="2" type="ORF">SAMN04488003_11712</name>
</gene>
<proteinExistence type="predicted"/>
<name>A0A1H8GMW8_9RHOB</name>
<accession>A0A1H8GMW8</accession>
<evidence type="ECO:0000313" key="3">
    <source>
        <dbReference type="Proteomes" id="UP000199585"/>
    </source>
</evidence>